<evidence type="ECO:0000313" key="3">
    <source>
        <dbReference type="Proteomes" id="UP000281128"/>
    </source>
</evidence>
<comment type="caution">
    <text evidence="2">The sequence shown here is derived from an EMBL/GenBank/DDBJ whole genome shotgun (WGS) entry which is preliminary data.</text>
</comment>
<gene>
    <name evidence="2" type="ORF">D6850_18090</name>
</gene>
<feature type="region of interest" description="Disordered" evidence="1">
    <location>
        <begin position="1"/>
        <end position="21"/>
    </location>
</feature>
<dbReference type="Proteomes" id="UP000281128">
    <property type="component" value="Unassembled WGS sequence"/>
</dbReference>
<keyword evidence="3" id="KW-1185">Reference proteome</keyword>
<proteinExistence type="predicted"/>
<dbReference type="SUPFAM" id="SSF56935">
    <property type="entry name" value="Porins"/>
    <property type="match status" value="1"/>
</dbReference>
<evidence type="ECO:0008006" key="4">
    <source>
        <dbReference type="Google" id="ProtNLM"/>
    </source>
</evidence>
<evidence type="ECO:0000313" key="2">
    <source>
        <dbReference type="EMBL" id="RKF12383.1"/>
    </source>
</evidence>
<name>A0A3A8B726_9RHOB</name>
<dbReference type="EMBL" id="RAPE01000008">
    <property type="protein sequence ID" value="RKF12383.1"/>
    <property type="molecule type" value="Genomic_DNA"/>
</dbReference>
<dbReference type="AlphaFoldDB" id="A0A3A8B726"/>
<organism evidence="2 3">
    <name type="scientific">Roseovarius spongiae</name>
    <dbReference type="NCBI Taxonomy" id="2320272"/>
    <lineage>
        <taxon>Bacteria</taxon>
        <taxon>Pseudomonadati</taxon>
        <taxon>Pseudomonadota</taxon>
        <taxon>Alphaproteobacteria</taxon>
        <taxon>Rhodobacterales</taxon>
        <taxon>Roseobacteraceae</taxon>
        <taxon>Roseovarius</taxon>
    </lineage>
</organism>
<evidence type="ECO:0000256" key="1">
    <source>
        <dbReference type="SAM" id="MobiDB-lite"/>
    </source>
</evidence>
<reference evidence="2 3" key="1">
    <citation type="submission" date="2018-09" db="EMBL/GenBank/DDBJ databases">
        <title>Roseovarius spongiae sp. nov., isolated from a marine sponge.</title>
        <authorList>
            <person name="Zhuang L."/>
            <person name="Luo L."/>
        </authorList>
    </citation>
    <scope>NUCLEOTIDE SEQUENCE [LARGE SCALE GENOMIC DNA]</scope>
    <source>
        <strain evidence="2 3">HN-E21</strain>
    </source>
</reference>
<protein>
    <recommendedName>
        <fullName evidence="4">Outer membrane beta-barrel protein</fullName>
    </recommendedName>
</protein>
<sequence length="455" mass="49805">MLFLGTAPIRAQQDGGPEEGGPVLTFGISSTLSATDNYNLDPNNGESATLFDSRLSFGYVNRRANDALSLDLSGVLRANEPPGGSNTFDDRRARIGYERQGVNSALSFGADYSLSSVAARDPFDDGFFDDDLPDETDFSRDRGDEKRISARFGFETGLNDPIGFILEGRYQERSFTGTTDPDLYDTETFSVSGTTRFTLSPLTQTRLVLRYEDYSAADGPRTDRRTSSVNLGLTQALSKVDTLDVLIGFQKIETDETIGGLRRSDTDTGLTGSVAFTRELARGTLGTTFDLSESVNGTTATWLVSRALPLPRGAIEVSLGAASDVSDTIRPVGSVEFTHQMKRSTLTASLERQVQTSSRSNELRITQASLGYTYEINSLSDLEFSANFAEFARAGGPAVNDTTRADLRAAYHRDLTRNWQFSTGYEYRVRDEDGVGSATSNRVFLTLERDFVLRP</sequence>
<accession>A0A3A8B726</accession>